<dbReference type="EMBL" id="MU129204">
    <property type="protein sequence ID" value="KAF9504691.1"/>
    <property type="molecule type" value="Genomic_DNA"/>
</dbReference>
<dbReference type="Proteomes" id="UP000886523">
    <property type="component" value="Unassembled WGS sequence"/>
</dbReference>
<keyword evidence="2" id="KW-1185">Reference proteome</keyword>
<name>A0A9P6AGU2_9AGAM</name>
<evidence type="ECO:0000313" key="1">
    <source>
        <dbReference type="EMBL" id="KAF9504691.1"/>
    </source>
</evidence>
<comment type="caution">
    <text evidence="1">The sequence shown here is derived from an EMBL/GenBank/DDBJ whole genome shotgun (WGS) entry which is preliminary data.</text>
</comment>
<organism evidence="1 2">
    <name type="scientific">Hydnum rufescens UP504</name>
    <dbReference type="NCBI Taxonomy" id="1448309"/>
    <lineage>
        <taxon>Eukaryota</taxon>
        <taxon>Fungi</taxon>
        <taxon>Dikarya</taxon>
        <taxon>Basidiomycota</taxon>
        <taxon>Agaricomycotina</taxon>
        <taxon>Agaricomycetes</taxon>
        <taxon>Cantharellales</taxon>
        <taxon>Hydnaceae</taxon>
        <taxon>Hydnum</taxon>
    </lineage>
</organism>
<evidence type="ECO:0000313" key="2">
    <source>
        <dbReference type="Proteomes" id="UP000886523"/>
    </source>
</evidence>
<sequence length="67" mass="7880">MLLCCMAVCRESLLCFGSRNSSKFHTEKFNGQVDYSKFEGSYISYQDRRQGQPWARLFWAYRGRAVV</sequence>
<protein>
    <submittedName>
        <fullName evidence="1">Uncharacterized protein</fullName>
    </submittedName>
</protein>
<reference evidence="1" key="1">
    <citation type="journal article" date="2020" name="Nat. Commun.">
        <title>Large-scale genome sequencing of mycorrhizal fungi provides insights into the early evolution of symbiotic traits.</title>
        <authorList>
            <person name="Miyauchi S."/>
            <person name="Kiss E."/>
            <person name="Kuo A."/>
            <person name="Drula E."/>
            <person name="Kohler A."/>
            <person name="Sanchez-Garcia M."/>
            <person name="Morin E."/>
            <person name="Andreopoulos B."/>
            <person name="Barry K.W."/>
            <person name="Bonito G."/>
            <person name="Buee M."/>
            <person name="Carver A."/>
            <person name="Chen C."/>
            <person name="Cichocki N."/>
            <person name="Clum A."/>
            <person name="Culley D."/>
            <person name="Crous P.W."/>
            <person name="Fauchery L."/>
            <person name="Girlanda M."/>
            <person name="Hayes R.D."/>
            <person name="Keri Z."/>
            <person name="LaButti K."/>
            <person name="Lipzen A."/>
            <person name="Lombard V."/>
            <person name="Magnuson J."/>
            <person name="Maillard F."/>
            <person name="Murat C."/>
            <person name="Nolan M."/>
            <person name="Ohm R.A."/>
            <person name="Pangilinan J."/>
            <person name="Pereira M.F."/>
            <person name="Perotto S."/>
            <person name="Peter M."/>
            <person name="Pfister S."/>
            <person name="Riley R."/>
            <person name="Sitrit Y."/>
            <person name="Stielow J.B."/>
            <person name="Szollosi G."/>
            <person name="Zifcakova L."/>
            <person name="Stursova M."/>
            <person name="Spatafora J.W."/>
            <person name="Tedersoo L."/>
            <person name="Vaario L.M."/>
            <person name="Yamada A."/>
            <person name="Yan M."/>
            <person name="Wang P."/>
            <person name="Xu J."/>
            <person name="Bruns T."/>
            <person name="Baldrian P."/>
            <person name="Vilgalys R."/>
            <person name="Dunand C."/>
            <person name="Henrissat B."/>
            <person name="Grigoriev I.V."/>
            <person name="Hibbett D."/>
            <person name="Nagy L.G."/>
            <person name="Martin F.M."/>
        </authorList>
    </citation>
    <scope>NUCLEOTIDE SEQUENCE</scope>
    <source>
        <strain evidence="1">UP504</strain>
    </source>
</reference>
<dbReference type="AlphaFoldDB" id="A0A9P6AGU2"/>
<gene>
    <name evidence="1" type="ORF">BS47DRAFT_631267</name>
</gene>
<accession>A0A9P6AGU2</accession>
<proteinExistence type="predicted"/>